<evidence type="ECO:0000256" key="1">
    <source>
        <dbReference type="SAM" id="MobiDB-lite"/>
    </source>
</evidence>
<dbReference type="PROSITE" id="PS51257">
    <property type="entry name" value="PROKAR_LIPOPROTEIN"/>
    <property type="match status" value="1"/>
</dbReference>
<name>A0A517ZBI0_9PLAN</name>
<evidence type="ECO:0008006" key="4">
    <source>
        <dbReference type="Google" id="ProtNLM"/>
    </source>
</evidence>
<dbReference type="AlphaFoldDB" id="A0A517ZBI0"/>
<dbReference type="KEGG" id="mri:Mal4_41650"/>
<protein>
    <recommendedName>
        <fullName evidence="4">Lipoprotein</fullName>
    </recommendedName>
</protein>
<keyword evidence="3" id="KW-1185">Reference proteome</keyword>
<evidence type="ECO:0000313" key="3">
    <source>
        <dbReference type="Proteomes" id="UP000320496"/>
    </source>
</evidence>
<organism evidence="2 3">
    <name type="scientific">Maioricimonas rarisocia</name>
    <dbReference type="NCBI Taxonomy" id="2528026"/>
    <lineage>
        <taxon>Bacteria</taxon>
        <taxon>Pseudomonadati</taxon>
        <taxon>Planctomycetota</taxon>
        <taxon>Planctomycetia</taxon>
        <taxon>Planctomycetales</taxon>
        <taxon>Planctomycetaceae</taxon>
        <taxon>Maioricimonas</taxon>
    </lineage>
</organism>
<reference evidence="2 3" key="1">
    <citation type="submission" date="2019-02" db="EMBL/GenBank/DDBJ databases">
        <title>Deep-cultivation of Planctomycetes and their phenomic and genomic characterization uncovers novel biology.</title>
        <authorList>
            <person name="Wiegand S."/>
            <person name="Jogler M."/>
            <person name="Boedeker C."/>
            <person name="Pinto D."/>
            <person name="Vollmers J."/>
            <person name="Rivas-Marin E."/>
            <person name="Kohn T."/>
            <person name="Peeters S.H."/>
            <person name="Heuer A."/>
            <person name="Rast P."/>
            <person name="Oberbeckmann S."/>
            <person name="Bunk B."/>
            <person name="Jeske O."/>
            <person name="Meyerdierks A."/>
            <person name="Storesund J.E."/>
            <person name="Kallscheuer N."/>
            <person name="Luecker S."/>
            <person name="Lage O.M."/>
            <person name="Pohl T."/>
            <person name="Merkel B.J."/>
            <person name="Hornburger P."/>
            <person name="Mueller R.-W."/>
            <person name="Bruemmer F."/>
            <person name="Labrenz M."/>
            <person name="Spormann A.M."/>
            <person name="Op den Camp H."/>
            <person name="Overmann J."/>
            <person name="Amann R."/>
            <person name="Jetten M.S.M."/>
            <person name="Mascher T."/>
            <person name="Medema M.H."/>
            <person name="Devos D.P."/>
            <person name="Kaster A.-K."/>
            <person name="Ovreas L."/>
            <person name="Rohde M."/>
            <person name="Galperin M.Y."/>
            <person name="Jogler C."/>
        </authorList>
    </citation>
    <scope>NUCLEOTIDE SEQUENCE [LARGE SCALE GENOMIC DNA]</scope>
    <source>
        <strain evidence="2 3">Mal4</strain>
    </source>
</reference>
<proteinExistence type="predicted"/>
<evidence type="ECO:0000313" key="2">
    <source>
        <dbReference type="EMBL" id="QDU39817.1"/>
    </source>
</evidence>
<gene>
    <name evidence="2" type="ORF">Mal4_41650</name>
</gene>
<feature type="region of interest" description="Disordered" evidence="1">
    <location>
        <begin position="28"/>
        <end position="50"/>
    </location>
</feature>
<dbReference type="Proteomes" id="UP000320496">
    <property type="component" value="Chromosome"/>
</dbReference>
<sequence length="50" mass="5305">MARWKPTLVQFAAGMLFVVMLSGCQLDSGLRMPGDAPPQSEPPLTDTGEG</sequence>
<dbReference type="EMBL" id="CP036275">
    <property type="protein sequence ID" value="QDU39817.1"/>
    <property type="molecule type" value="Genomic_DNA"/>
</dbReference>
<accession>A0A517ZBI0</accession>